<keyword evidence="1" id="KW-1133">Transmembrane helix</keyword>
<organism evidence="2 3">
    <name type="scientific">Aspergillus sergii</name>
    <dbReference type="NCBI Taxonomy" id="1034303"/>
    <lineage>
        <taxon>Eukaryota</taxon>
        <taxon>Fungi</taxon>
        <taxon>Dikarya</taxon>
        <taxon>Ascomycota</taxon>
        <taxon>Pezizomycotina</taxon>
        <taxon>Eurotiomycetes</taxon>
        <taxon>Eurotiomycetidae</taxon>
        <taxon>Eurotiales</taxon>
        <taxon>Aspergillaceae</taxon>
        <taxon>Aspergillus</taxon>
        <taxon>Aspergillus subgen. Circumdati</taxon>
    </lineage>
</organism>
<gene>
    <name evidence="2" type="ORF">BDV39DRAFT_114059</name>
</gene>
<sequence length="150" mass="17013">METVPRCNRLYSVLDHWMIWVIHLKCITGRKEIHYGAPHGSSICESTRRGTSAVTCSVVPFICESLDMTTTIQTTAFLFFFYVFPTFEITKIKKMAGHTLSAYPDCANHTLGYIPGLGYTFSLLVLFLFAISFYFFGFSLGVCDQVSYVR</sequence>
<dbReference type="EMBL" id="ML741813">
    <property type="protein sequence ID" value="KAE8324887.1"/>
    <property type="molecule type" value="Genomic_DNA"/>
</dbReference>
<protein>
    <submittedName>
        <fullName evidence="2">Uncharacterized protein</fullName>
    </submittedName>
</protein>
<accession>A0A5N6WVD8</accession>
<evidence type="ECO:0000313" key="3">
    <source>
        <dbReference type="Proteomes" id="UP000325945"/>
    </source>
</evidence>
<evidence type="ECO:0000313" key="2">
    <source>
        <dbReference type="EMBL" id="KAE8324887.1"/>
    </source>
</evidence>
<feature type="transmembrane region" description="Helical" evidence="1">
    <location>
        <begin position="119"/>
        <end position="143"/>
    </location>
</feature>
<dbReference type="Proteomes" id="UP000325945">
    <property type="component" value="Unassembled WGS sequence"/>
</dbReference>
<keyword evidence="3" id="KW-1185">Reference proteome</keyword>
<name>A0A5N6WVD8_9EURO</name>
<dbReference type="AlphaFoldDB" id="A0A5N6WVD8"/>
<keyword evidence="1" id="KW-0812">Transmembrane</keyword>
<keyword evidence="1" id="KW-0472">Membrane</keyword>
<reference evidence="3" key="1">
    <citation type="submission" date="2019-04" db="EMBL/GenBank/DDBJ databases">
        <title>Friends and foes A comparative genomics studyof 23 Aspergillus species from section Flavi.</title>
        <authorList>
            <consortium name="DOE Joint Genome Institute"/>
            <person name="Kjaerbolling I."/>
            <person name="Vesth T."/>
            <person name="Frisvad J.C."/>
            <person name="Nybo J.L."/>
            <person name="Theobald S."/>
            <person name="Kildgaard S."/>
            <person name="Isbrandt T."/>
            <person name="Kuo A."/>
            <person name="Sato A."/>
            <person name="Lyhne E.K."/>
            <person name="Kogle M.E."/>
            <person name="Wiebenga A."/>
            <person name="Kun R.S."/>
            <person name="Lubbers R.J."/>
            <person name="Makela M.R."/>
            <person name="Barry K."/>
            <person name="Chovatia M."/>
            <person name="Clum A."/>
            <person name="Daum C."/>
            <person name="Haridas S."/>
            <person name="He G."/>
            <person name="LaButti K."/>
            <person name="Lipzen A."/>
            <person name="Mondo S."/>
            <person name="Riley R."/>
            <person name="Salamov A."/>
            <person name="Simmons B.A."/>
            <person name="Magnuson J.K."/>
            <person name="Henrissat B."/>
            <person name="Mortensen U.H."/>
            <person name="Larsen T.O."/>
            <person name="Devries R.P."/>
            <person name="Grigoriev I.V."/>
            <person name="Machida M."/>
            <person name="Baker S.E."/>
            <person name="Andersen M.R."/>
        </authorList>
    </citation>
    <scope>NUCLEOTIDE SEQUENCE [LARGE SCALE GENOMIC DNA]</scope>
    <source>
        <strain evidence="3">CBS 130017</strain>
    </source>
</reference>
<proteinExistence type="predicted"/>
<evidence type="ECO:0000256" key="1">
    <source>
        <dbReference type="SAM" id="Phobius"/>
    </source>
</evidence>